<accession>A0AAX4FRG1</accession>
<protein>
    <submittedName>
        <fullName evidence="1">Uncharacterized protein</fullName>
    </submittedName>
</protein>
<geneLocation type="plasmid" evidence="1 2">
    <name>p3191.2</name>
</geneLocation>
<proteinExistence type="predicted"/>
<dbReference type="Proteomes" id="UP001304429">
    <property type="component" value="Plasmid p3191.2"/>
</dbReference>
<name>A0AAX4FRG1_XANEU</name>
<dbReference type="RefSeq" id="WP_317720673.1">
    <property type="nucleotide sequence ID" value="NZ_CP137541.1"/>
</dbReference>
<dbReference type="AlphaFoldDB" id="A0AAX4FRG1"/>
<sequence>MSNLNRRLPHDFHQRSQRLYELVTGGFAYEDWEMQMAVEQMTGAVIPVDLLAVALASPHNPLGELFALSKAHRLLRPSPDGKRYEPVDENGYVRYLKYWSRFPLLRPRWAAAHELIEFANEDRPAVAERSSGDHPTIH</sequence>
<reference evidence="1" key="1">
    <citation type="submission" date="2023-10" db="EMBL/GenBank/DDBJ databases">
        <title>Comparative Genomic Analysis of Tomato Bacterial Spot Xanthomonads Reveals A New Lineage of Xanthomonas euvesicatoria.</title>
        <authorList>
            <person name="Huang C.-J."/>
            <person name="Wu T.-L."/>
            <person name="Wu Y.-L."/>
            <person name="Wang R.-S."/>
            <person name="Lin Y.-C."/>
        </authorList>
    </citation>
    <scope>NUCLEOTIDE SEQUENCE</scope>
    <source>
        <strain evidence="1">T0319-01</strain>
        <plasmid evidence="1">p3191.2</plasmid>
    </source>
</reference>
<organism evidence="1 2">
    <name type="scientific">Xanthomonas euvesicatoria</name>
    <dbReference type="NCBI Taxonomy" id="456327"/>
    <lineage>
        <taxon>Bacteria</taxon>
        <taxon>Pseudomonadati</taxon>
        <taxon>Pseudomonadota</taxon>
        <taxon>Gammaproteobacteria</taxon>
        <taxon>Lysobacterales</taxon>
        <taxon>Lysobacteraceae</taxon>
        <taxon>Xanthomonas</taxon>
    </lineage>
</organism>
<evidence type="ECO:0000313" key="2">
    <source>
        <dbReference type="Proteomes" id="UP001304429"/>
    </source>
</evidence>
<keyword evidence="1" id="KW-0614">Plasmid</keyword>
<gene>
    <name evidence="1" type="ORF">R5577_23310</name>
</gene>
<dbReference type="EMBL" id="CP137541">
    <property type="protein sequence ID" value="WOP59050.1"/>
    <property type="molecule type" value="Genomic_DNA"/>
</dbReference>
<evidence type="ECO:0000313" key="1">
    <source>
        <dbReference type="EMBL" id="WOP59050.1"/>
    </source>
</evidence>